<dbReference type="STRING" id="112509.A0A287FAR4"/>
<protein>
    <recommendedName>
        <fullName evidence="3">Thioredoxin domain-containing protein</fullName>
    </recommendedName>
</protein>
<reference evidence="2" key="1">
    <citation type="journal article" date="2012" name="Nature">
        <title>A physical, genetic and functional sequence assembly of the barley genome.</title>
        <authorList>
            <consortium name="The International Barley Genome Sequencing Consortium"/>
            <person name="Mayer K.F."/>
            <person name="Waugh R."/>
            <person name="Brown J.W."/>
            <person name="Schulman A."/>
            <person name="Langridge P."/>
            <person name="Platzer M."/>
            <person name="Fincher G.B."/>
            <person name="Muehlbauer G.J."/>
            <person name="Sato K."/>
            <person name="Close T.J."/>
            <person name="Wise R.P."/>
            <person name="Stein N."/>
        </authorList>
    </citation>
    <scope>NUCLEOTIDE SEQUENCE [LARGE SCALE GENOMIC DNA]</scope>
    <source>
        <strain evidence="2">cv. Morex</strain>
    </source>
</reference>
<gene>
    <name evidence="1" type="primary">LOC123431665</name>
</gene>
<accession>A0A287FAR4</accession>
<dbReference type="InterPro" id="IPR036249">
    <property type="entry name" value="Thioredoxin-like_sf"/>
</dbReference>
<dbReference type="FunCoup" id="A0A287FAR4">
    <property type="interactions" value="1126"/>
</dbReference>
<dbReference type="PaxDb" id="4513-MLOC_22262.3"/>
<dbReference type="InParanoid" id="A0A287FAR4"/>
<reference evidence="1" key="3">
    <citation type="submission" date="2022-01" db="UniProtKB">
        <authorList>
            <consortium name="EnsemblPlants"/>
        </authorList>
    </citation>
    <scope>IDENTIFICATION</scope>
    <source>
        <strain evidence="1">subsp. vulgare</strain>
    </source>
</reference>
<dbReference type="EnsemblPlants" id="HORVU.MOREX.r3.1HG0044710.1">
    <property type="protein sequence ID" value="HORVU.MOREX.r3.1HG0044710.1"/>
    <property type="gene ID" value="HORVU.MOREX.r3.1HG0044710"/>
</dbReference>
<dbReference type="Gramene" id="HORVU.MOREX.r2.1HG0034680.1">
    <property type="protein sequence ID" value="HORVU.MOREX.r2.1HG0034680.1"/>
    <property type="gene ID" value="HORVU.MOREX.r2.1HG0034680"/>
</dbReference>
<dbReference type="PANTHER" id="PTHR31984">
    <property type="entry name" value="TRANSPORTER, PUTATIVE (DUF179)-RELATED"/>
    <property type="match status" value="1"/>
</dbReference>
<dbReference type="Proteomes" id="UP000011116">
    <property type="component" value="Chromosome 1H"/>
</dbReference>
<evidence type="ECO:0000313" key="2">
    <source>
        <dbReference type="Proteomes" id="UP000011116"/>
    </source>
</evidence>
<keyword evidence="2" id="KW-1185">Reference proteome</keyword>
<dbReference type="Gramene" id="HORVU.MOREX.r3.1HG0044710.1">
    <property type="protein sequence ID" value="HORVU.MOREX.r3.1HG0044710.1"/>
    <property type="gene ID" value="HORVU.MOREX.r3.1HG0044710"/>
</dbReference>
<dbReference type="Gene3D" id="3.40.30.10">
    <property type="entry name" value="Glutaredoxin"/>
    <property type="match status" value="2"/>
</dbReference>
<proteinExistence type="predicted"/>
<dbReference type="InterPro" id="IPR003774">
    <property type="entry name" value="AlgH-like"/>
</dbReference>
<reference evidence="1" key="2">
    <citation type="submission" date="2020-10" db="EMBL/GenBank/DDBJ databases">
        <authorList>
            <person name="Scholz U."/>
            <person name="Mascher M."/>
            <person name="Fiebig A."/>
        </authorList>
    </citation>
    <scope>NUCLEOTIDE SEQUENCE [LARGE SCALE GENOMIC DNA]</scope>
    <source>
        <strain evidence="1">cv. Morex</strain>
    </source>
</reference>
<dbReference type="ExpressionAtlas" id="A0A287FAR4">
    <property type="expression patterns" value="baseline and differential"/>
</dbReference>
<dbReference type="SMR" id="A0A287FAR4"/>
<evidence type="ECO:0008006" key="3">
    <source>
        <dbReference type="Google" id="ProtNLM"/>
    </source>
</evidence>
<dbReference type="AlphaFoldDB" id="A0A287FAR4"/>
<dbReference type="Gene3D" id="3.40.1740.10">
    <property type="entry name" value="VC0467-like"/>
    <property type="match status" value="1"/>
</dbReference>
<name>A0A287FAR4_HORVV</name>
<dbReference type="SUPFAM" id="SSF52833">
    <property type="entry name" value="Thioredoxin-like"/>
    <property type="match status" value="1"/>
</dbReference>
<dbReference type="PANTHER" id="PTHR31984:SF12">
    <property type="entry name" value="THIOREDOXIN DOMAIN-CONTAINING PROTEIN"/>
    <property type="match status" value="1"/>
</dbReference>
<evidence type="ECO:0000313" key="1">
    <source>
        <dbReference type="EnsemblPlants" id="HORVU.MOREX.r3.1HG0044710.1"/>
    </source>
</evidence>
<sequence length="1235" mass="137625">MYFLLSVLCLQNKLRQTSSSPFKKKIPLPCREDPRTAASMRRFFAAAWPHLFISFLLVAPQSKAASSFGATAGHSEWQVLTRANFSSQIRLHPHVLLVVTMPWYGESRSLMAEIQQLVATDEMELGRLKLMVVYRNSEKLLSDAIGATEGTKFIYYQQSIQFKYQGKLRARDILYSVQYIMSLKHEEAPFVILHTREDVEAFIQSTDRAVLLSEFCGWFTRLASGGSNGSSGVTPSKIHTENVDISGKTVTRQSDGQLELVIEDEELIFGGGSQLTGSPWKGGFTTANQSGSDQIEISTDENSKLCTVRKFQQFESFYAKLTALSREYFLPPEKVRFGLVTEKLPLSSLDIANASNSETWFLSIHYLGCTSCSVIAKEEDDLRSLLQSYHSLDVKEIDADASGGEVTFPANRPSAILFIDRLSDSLKIRDESKLSLKLIREYVQKNYPPYVISGDLNSGNSRMPTKAGPSALSTSKSDAHSGTARLHDLASKYMDLGEKMSVMVVKDGESISYRSASEGSTNSPLYEILTKLIHKTRSAHRSKKTRISFVAKDVDLKLLSDDSEVQVVDSVSIRESQRTDDLFASSDSVNDGIAEVSVHENNKATEIEYIGDEQTPTILEKIPAHSCGISDNDLHCSDTEMEEQQAVEASDVSPDLQKEASIDVHSSNEVRAKLQKHRDEKIVTEVLEILEPDGRKVNSNKEKSGSPNQQNVFSVLSQESERIENFIYEDDLFNIDEESEKSDSKYSPRATFSSSSILASDNTEYTEQVTSSISENHFAGSFFFSDGGYRLLRTLTGGSRMPSLVIIDPVQQKHYVFPQESEFSYPSLADYFDSFVNQSLSPYYRSASSVVSSKELPRPPFVNQDFHEANSIPVLTASSFCRLVFGFEGCDSKNETPLNTATISSAWKKDVLVLFSNSWCGFCQRTELVVRELHRSFKSYMSSNSQFAKAQGLQTEENNGDLGLPAIYMMDCTTNDCHHLLKSADKEEFYPTVLLFPAENKSAISYEGGISVGNLIEFLELHASNSRHMLEYKGFLRKKRMVMQHEAPQMVRFHINDKSGSSVGSVPPSQPEKRKVHIITGSILSATKKLGAAVPFDNARVLIVSADPHEGFHGLIINKRLSWDAFKNLDSSLEPIKLAPLFYGGPVVVQGYHLVSLSRATLEGYTQVIPNLYYGNIIATSRVIAGIRVGEQSAEDLWFFLGYAGWGYSQLFDELSEGAWHVSGGPIKHLEWPES</sequence>
<dbReference type="SUPFAM" id="SSF143456">
    <property type="entry name" value="VC0467-like"/>
    <property type="match status" value="1"/>
</dbReference>
<dbReference type="Pfam" id="PF02622">
    <property type="entry name" value="DUF179"/>
    <property type="match status" value="1"/>
</dbReference>
<organism evidence="1 2">
    <name type="scientific">Hordeum vulgare subsp. vulgare</name>
    <name type="common">Domesticated barley</name>
    <dbReference type="NCBI Taxonomy" id="112509"/>
    <lineage>
        <taxon>Eukaryota</taxon>
        <taxon>Viridiplantae</taxon>
        <taxon>Streptophyta</taxon>
        <taxon>Embryophyta</taxon>
        <taxon>Tracheophyta</taxon>
        <taxon>Spermatophyta</taxon>
        <taxon>Magnoliopsida</taxon>
        <taxon>Liliopsida</taxon>
        <taxon>Poales</taxon>
        <taxon>Poaceae</taxon>
        <taxon>BOP clade</taxon>
        <taxon>Pooideae</taxon>
        <taxon>Triticodae</taxon>
        <taxon>Triticeae</taxon>
        <taxon>Hordeinae</taxon>
        <taxon>Hordeum</taxon>
    </lineage>
</organism>